<accession>A0A832J5T6</accession>
<dbReference type="EMBL" id="DRNF01000359">
    <property type="protein sequence ID" value="HHJ81103.1"/>
    <property type="molecule type" value="Genomic_DNA"/>
</dbReference>
<evidence type="ECO:0000313" key="1">
    <source>
        <dbReference type="EMBL" id="HHJ81103.1"/>
    </source>
</evidence>
<dbReference type="Pfam" id="PF11197">
    <property type="entry name" value="DUF2835"/>
    <property type="match status" value="1"/>
</dbReference>
<dbReference type="AlphaFoldDB" id="A0A832J5T6"/>
<dbReference type="Proteomes" id="UP000885832">
    <property type="component" value="Unassembled WGS sequence"/>
</dbReference>
<dbReference type="InterPro" id="IPR021363">
    <property type="entry name" value="DUF2835"/>
</dbReference>
<comment type="caution">
    <text evidence="1">The sequence shown here is derived from an EMBL/GenBank/DDBJ whole genome shotgun (WGS) entry which is preliminary data.</text>
</comment>
<gene>
    <name evidence="1" type="ORF">ENJ65_05675</name>
</gene>
<sequence>MPQQKIHFVLQISAHQYMEYYSGAVRDVVTVARDGRTLRFPANLLRPFVAQDGIQGEFVIEFDDNNKFVAINRL</sequence>
<proteinExistence type="predicted"/>
<reference evidence="1" key="1">
    <citation type="journal article" date="2020" name="mSystems">
        <title>Genome- and Community-Level Interaction Insights into Carbon Utilization and Element Cycling Functions of Hydrothermarchaeota in Hydrothermal Sediment.</title>
        <authorList>
            <person name="Zhou Z."/>
            <person name="Liu Y."/>
            <person name="Xu W."/>
            <person name="Pan J."/>
            <person name="Luo Z.H."/>
            <person name="Li M."/>
        </authorList>
    </citation>
    <scope>NUCLEOTIDE SEQUENCE [LARGE SCALE GENOMIC DNA]</scope>
    <source>
        <strain evidence="1">HyVt-505</strain>
    </source>
</reference>
<protein>
    <submittedName>
        <fullName evidence="1">DUF2835 family protein</fullName>
    </submittedName>
</protein>
<name>A0A832J5T6_9GAMM</name>
<organism evidence="1">
    <name type="scientific">Candidatus Tenderia electrophaga</name>
    <dbReference type="NCBI Taxonomy" id="1748243"/>
    <lineage>
        <taxon>Bacteria</taxon>
        <taxon>Pseudomonadati</taxon>
        <taxon>Pseudomonadota</taxon>
        <taxon>Gammaproteobacteria</taxon>
        <taxon>Candidatus Tenderiales</taxon>
        <taxon>Candidatus Tenderiaceae</taxon>
        <taxon>Candidatus Tenderia</taxon>
    </lineage>
</organism>